<keyword evidence="3" id="KW-1185">Reference proteome</keyword>
<sequence length="84" mass="9092">MITSVVGTGPLRPCAPGPQRFLARRHPVMLLSLTLLIAGIALIATGAAVDGMRYLMSIGVLLLIVDLLYLATRSIWRSTHRPAR</sequence>
<reference evidence="2" key="1">
    <citation type="submission" date="2009-10" db="EMBL/GenBank/DDBJ databases">
        <title>The genome sequence of Streptomyces sviceus strain ATCC 29083.</title>
        <authorList>
            <consortium name="The Broad Institute Genome Sequencing Platform"/>
            <consortium name="Broad Institute Microbial Sequencing Center"/>
            <person name="Fischbach M."/>
            <person name="Godfrey P."/>
            <person name="Ward D."/>
            <person name="Young S."/>
            <person name="Zeng Q."/>
            <person name="Koehrsen M."/>
            <person name="Alvarado L."/>
            <person name="Berlin A.M."/>
            <person name="Bochicchio J."/>
            <person name="Borenstein D."/>
            <person name="Chapman S.B."/>
            <person name="Chen Z."/>
            <person name="Engels R."/>
            <person name="Freedman E."/>
            <person name="Gellesch M."/>
            <person name="Goldberg J."/>
            <person name="Griggs A."/>
            <person name="Gujja S."/>
            <person name="Heilman E.R."/>
            <person name="Heiman D.I."/>
            <person name="Hepburn T.A."/>
            <person name="Howarth C."/>
            <person name="Jen D."/>
            <person name="Larson L."/>
            <person name="Lewis B."/>
            <person name="Mehta T."/>
            <person name="Park D."/>
            <person name="Pearson M."/>
            <person name="Richards J."/>
            <person name="Roberts A."/>
            <person name="Saif S."/>
            <person name="Shea T.D."/>
            <person name="Shenoy N."/>
            <person name="Sisk P."/>
            <person name="Stolte C."/>
            <person name="Sykes S.N."/>
            <person name="Thomson T."/>
            <person name="Walk T."/>
            <person name="White J."/>
            <person name="Yandava C."/>
            <person name="Straight P."/>
            <person name="Clardy J."/>
            <person name="Hung D."/>
            <person name="Kolter R."/>
            <person name="Mekalanos J."/>
            <person name="Walker S."/>
            <person name="Walsh C.T."/>
            <person name="Wieland-Brown L.C."/>
            <person name="Haas B."/>
            <person name="Nusbaum C."/>
            <person name="Birren B."/>
        </authorList>
    </citation>
    <scope>NUCLEOTIDE SEQUENCE [LARGE SCALE GENOMIC DNA]</scope>
    <source>
        <strain evidence="2">ATCC 29083</strain>
    </source>
</reference>
<evidence type="ECO:0000313" key="2">
    <source>
        <dbReference type="EMBL" id="EDY57747.1"/>
    </source>
</evidence>
<protein>
    <submittedName>
        <fullName evidence="2">Uncharacterized protein</fullName>
    </submittedName>
</protein>
<evidence type="ECO:0000313" key="3">
    <source>
        <dbReference type="Proteomes" id="UP000002785"/>
    </source>
</evidence>
<dbReference type="Proteomes" id="UP000002785">
    <property type="component" value="Chromosome"/>
</dbReference>
<dbReference type="EMBL" id="CM000951">
    <property type="protein sequence ID" value="EDY57747.1"/>
    <property type="molecule type" value="Genomic_DNA"/>
</dbReference>
<organism evidence="2 3">
    <name type="scientific">Streptomyces sviceus (strain ATCC 29083 / DSM 924 / JCM 4929 / NBRC 13980 / NCIMB 11184 / NRRL 5439 / UC 5370)</name>
    <dbReference type="NCBI Taxonomy" id="463191"/>
    <lineage>
        <taxon>Bacteria</taxon>
        <taxon>Bacillati</taxon>
        <taxon>Actinomycetota</taxon>
        <taxon>Actinomycetes</taxon>
        <taxon>Kitasatosporales</taxon>
        <taxon>Streptomycetaceae</taxon>
        <taxon>Streptomyces</taxon>
    </lineage>
</organism>
<accession>B5HY42</accession>
<dbReference type="eggNOG" id="ENOG5031WKD">
    <property type="taxonomic scope" value="Bacteria"/>
</dbReference>
<feature type="transmembrane region" description="Helical" evidence="1">
    <location>
        <begin position="54"/>
        <end position="71"/>
    </location>
</feature>
<dbReference type="HOGENOM" id="CLU_2526213_0_0_11"/>
<name>B5HY42_STRX2</name>
<evidence type="ECO:0000256" key="1">
    <source>
        <dbReference type="SAM" id="Phobius"/>
    </source>
</evidence>
<gene>
    <name evidence="2" type="ORF">SSEG_04327</name>
</gene>
<keyword evidence="1" id="KW-0472">Membrane</keyword>
<keyword evidence="1" id="KW-0812">Transmembrane</keyword>
<feature type="transmembrane region" description="Helical" evidence="1">
    <location>
        <begin position="28"/>
        <end position="48"/>
    </location>
</feature>
<proteinExistence type="predicted"/>
<dbReference type="AlphaFoldDB" id="B5HY42"/>
<keyword evidence="1" id="KW-1133">Transmembrane helix</keyword>